<evidence type="ECO:0000259" key="2">
    <source>
        <dbReference type="SMART" id="SM00849"/>
    </source>
</evidence>
<name>A0A367YWF7_9ACTN</name>
<evidence type="ECO:0000313" key="4">
    <source>
        <dbReference type="Proteomes" id="UP000252770"/>
    </source>
</evidence>
<proteinExistence type="predicted"/>
<feature type="region of interest" description="Disordered" evidence="1">
    <location>
        <begin position="1"/>
        <end position="55"/>
    </location>
</feature>
<dbReference type="SMART" id="SM00849">
    <property type="entry name" value="Lactamase_B"/>
    <property type="match status" value="1"/>
</dbReference>
<organism evidence="3 4">
    <name type="scientific">Desertihabitans brevis</name>
    <dbReference type="NCBI Taxonomy" id="2268447"/>
    <lineage>
        <taxon>Bacteria</taxon>
        <taxon>Bacillati</taxon>
        <taxon>Actinomycetota</taxon>
        <taxon>Actinomycetes</taxon>
        <taxon>Propionibacteriales</taxon>
        <taxon>Propionibacteriaceae</taxon>
        <taxon>Desertihabitans</taxon>
    </lineage>
</organism>
<dbReference type="Proteomes" id="UP000252770">
    <property type="component" value="Unassembled WGS sequence"/>
</dbReference>
<sequence length="339" mass="34598">MARSTCSLRSSSTWPPPRGPAVGLPQDWHSSGSSASLTAMANNGDVPGDGSAAGPGTWVEVADRVWTGVLEPDAVTIGLVAGGDGLLVVDTGSTPAQGAALRASAERLTGLPVRAVVVTHAHSDHAFGLAAFDDVDTFGHEGLADELASAPARARAAELGVDPGDLRTPSRPFALAAGVDLGARWVELAHLGVGHTRSDVVVVVPDARVVFVGDLAESAPSPVDGSPAPWFGPDSVPEEWAATLDAVLGLVARGDVRAVPGHGPVMTVQDLMLQRGQVAAVAGEVERLVRAGVPAERAVAEGRWPFPAEHVAEGVPVAHARLVAAGVRPDPPQLPLLGR</sequence>
<evidence type="ECO:0000313" key="3">
    <source>
        <dbReference type="EMBL" id="RCK69342.1"/>
    </source>
</evidence>
<gene>
    <name evidence="3" type="ORF">DT076_10625</name>
</gene>
<feature type="compositionally biased region" description="Polar residues" evidence="1">
    <location>
        <begin position="1"/>
        <end position="13"/>
    </location>
</feature>
<dbReference type="InterPro" id="IPR036866">
    <property type="entry name" value="RibonucZ/Hydroxyglut_hydro"/>
</dbReference>
<dbReference type="PANTHER" id="PTHR42951:SF4">
    <property type="entry name" value="ACYL-COENZYME A THIOESTERASE MBLAC2"/>
    <property type="match status" value="1"/>
</dbReference>
<dbReference type="InterPro" id="IPR001279">
    <property type="entry name" value="Metallo-B-lactamas"/>
</dbReference>
<dbReference type="SUPFAM" id="SSF56281">
    <property type="entry name" value="Metallo-hydrolase/oxidoreductase"/>
    <property type="match status" value="1"/>
</dbReference>
<reference evidence="3 4" key="1">
    <citation type="submission" date="2018-07" db="EMBL/GenBank/DDBJ databases">
        <title>Desertimonas flava gen. nov. sp. nov.</title>
        <authorList>
            <person name="Liu S."/>
        </authorList>
    </citation>
    <scope>NUCLEOTIDE SEQUENCE [LARGE SCALE GENOMIC DNA]</scope>
    <source>
        <strain evidence="3 4">16Sb5-5</strain>
    </source>
</reference>
<dbReference type="AlphaFoldDB" id="A0A367YWF7"/>
<feature type="compositionally biased region" description="Polar residues" evidence="1">
    <location>
        <begin position="28"/>
        <end position="41"/>
    </location>
</feature>
<dbReference type="GO" id="GO:0016787">
    <property type="term" value="F:hydrolase activity"/>
    <property type="evidence" value="ECO:0007669"/>
    <property type="project" value="UniProtKB-KW"/>
</dbReference>
<dbReference type="EMBL" id="QOUI01000006">
    <property type="protein sequence ID" value="RCK69342.1"/>
    <property type="molecule type" value="Genomic_DNA"/>
</dbReference>
<protein>
    <submittedName>
        <fullName evidence="3">MBL fold metallo-hydrolase</fullName>
    </submittedName>
</protein>
<dbReference type="PANTHER" id="PTHR42951">
    <property type="entry name" value="METALLO-BETA-LACTAMASE DOMAIN-CONTAINING"/>
    <property type="match status" value="1"/>
</dbReference>
<feature type="domain" description="Metallo-beta-lactamase" evidence="2">
    <location>
        <begin position="74"/>
        <end position="262"/>
    </location>
</feature>
<dbReference type="InterPro" id="IPR050855">
    <property type="entry name" value="NDM-1-like"/>
</dbReference>
<evidence type="ECO:0000256" key="1">
    <source>
        <dbReference type="SAM" id="MobiDB-lite"/>
    </source>
</evidence>
<dbReference type="Pfam" id="PF00753">
    <property type="entry name" value="Lactamase_B"/>
    <property type="match status" value="1"/>
</dbReference>
<keyword evidence="3" id="KW-0378">Hydrolase</keyword>
<dbReference type="Gene3D" id="3.60.15.10">
    <property type="entry name" value="Ribonuclease Z/Hydroxyacylglutathione hydrolase-like"/>
    <property type="match status" value="1"/>
</dbReference>
<accession>A0A367YWF7</accession>
<comment type="caution">
    <text evidence="3">The sequence shown here is derived from an EMBL/GenBank/DDBJ whole genome shotgun (WGS) entry which is preliminary data.</text>
</comment>
<keyword evidence="4" id="KW-1185">Reference proteome</keyword>